<organism evidence="1 2">
    <name type="scientific">Penicillium nordicum</name>
    <dbReference type="NCBI Taxonomy" id="229535"/>
    <lineage>
        <taxon>Eukaryota</taxon>
        <taxon>Fungi</taxon>
        <taxon>Dikarya</taxon>
        <taxon>Ascomycota</taxon>
        <taxon>Pezizomycotina</taxon>
        <taxon>Eurotiomycetes</taxon>
        <taxon>Eurotiomycetidae</taxon>
        <taxon>Eurotiales</taxon>
        <taxon>Aspergillaceae</taxon>
        <taxon>Penicillium</taxon>
    </lineage>
</organism>
<reference evidence="1 2" key="1">
    <citation type="submission" date="2015-08" db="EMBL/GenBank/DDBJ databases">
        <title>Genome sequencing of Penicillium nordicum.</title>
        <authorList>
            <person name="Nguyen H.D."/>
            <person name="Seifert K.A."/>
        </authorList>
    </citation>
    <scope>NUCLEOTIDE SEQUENCE [LARGE SCALE GENOMIC DNA]</scope>
    <source>
        <strain evidence="1 2">DAOMC 185683</strain>
    </source>
</reference>
<dbReference type="Proteomes" id="UP000037696">
    <property type="component" value="Unassembled WGS sequence"/>
</dbReference>
<dbReference type="EMBL" id="LHQQ01000428">
    <property type="protein sequence ID" value="KOS36574.1"/>
    <property type="molecule type" value="Genomic_DNA"/>
</dbReference>
<protein>
    <submittedName>
        <fullName evidence="1">Uncharacterized protein</fullName>
    </submittedName>
</protein>
<evidence type="ECO:0000313" key="2">
    <source>
        <dbReference type="Proteomes" id="UP000037696"/>
    </source>
</evidence>
<accession>A0A0M8NWX3</accession>
<feature type="non-terminal residue" evidence="1">
    <location>
        <position position="1"/>
    </location>
</feature>
<sequence>PVSALGMDGYDLCCCETSARVKISMA</sequence>
<proteinExistence type="predicted"/>
<gene>
    <name evidence="1" type="ORF">ACN38_g12680</name>
</gene>
<evidence type="ECO:0000313" key="1">
    <source>
        <dbReference type="EMBL" id="KOS36574.1"/>
    </source>
</evidence>
<dbReference type="AlphaFoldDB" id="A0A0M8NWX3"/>
<keyword evidence="2" id="KW-1185">Reference proteome</keyword>
<comment type="caution">
    <text evidence="1">The sequence shown here is derived from an EMBL/GenBank/DDBJ whole genome shotgun (WGS) entry which is preliminary data.</text>
</comment>
<name>A0A0M8NWX3_9EURO</name>